<dbReference type="EMBL" id="VSSQ01110859">
    <property type="protein sequence ID" value="MPN48498.1"/>
    <property type="molecule type" value="Genomic_DNA"/>
</dbReference>
<dbReference type="GO" id="GO:0003949">
    <property type="term" value="F:1-(5-phosphoribosyl)-5-[(5-phosphoribosylamino)methylideneamino]imidazole-4-carboxamide isomerase activity"/>
    <property type="evidence" value="ECO:0007669"/>
    <property type="project" value="UniProtKB-EC"/>
</dbReference>
<dbReference type="SUPFAM" id="SSF51366">
    <property type="entry name" value="Ribulose-phoshate binding barrel"/>
    <property type="match status" value="1"/>
</dbReference>
<dbReference type="InterPro" id="IPR006062">
    <property type="entry name" value="His_biosynth"/>
</dbReference>
<dbReference type="EC" id="5.3.1.16" evidence="1"/>
<evidence type="ECO:0000313" key="1">
    <source>
        <dbReference type="EMBL" id="MPN48498.1"/>
    </source>
</evidence>
<comment type="caution">
    <text evidence="1">The sequence shown here is derived from an EMBL/GenBank/DDBJ whole genome shotgun (WGS) entry which is preliminary data.</text>
</comment>
<name>A0A645IB49_9ZZZZ</name>
<organism evidence="1">
    <name type="scientific">bioreactor metagenome</name>
    <dbReference type="NCBI Taxonomy" id="1076179"/>
    <lineage>
        <taxon>unclassified sequences</taxon>
        <taxon>metagenomes</taxon>
        <taxon>ecological metagenomes</taxon>
    </lineage>
</organism>
<protein>
    <submittedName>
        <fullName evidence="1">Phosphoribosyl isomerase A</fullName>
        <ecNumber evidence="1">5.3.1.16</ecNumber>
    </submittedName>
</protein>
<proteinExistence type="predicted"/>
<reference evidence="1" key="1">
    <citation type="submission" date="2019-08" db="EMBL/GenBank/DDBJ databases">
        <authorList>
            <person name="Kucharzyk K."/>
            <person name="Murdoch R.W."/>
            <person name="Higgins S."/>
            <person name="Loffler F."/>
        </authorList>
    </citation>
    <scope>NUCLEOTIDE SEQUENCE</scope>
</reference>
<dbReference type="AlphaFoldDB" id="A0A645IB49"/>
<accession>A0A645IB49</accession>
<dbReference type="Gene3D" id="3.20.20.70">
    <property type="entry name" value="Aldolase class I"/>
    <property type="match status" value="1"/>
</dbReference>
<dbReference type="InterPro" id="IPR011060">
    <property type="entry name" value="RibuloseP-bd_barrel"/>
</dbReference>
<dbReference type="GO" id="GO:0000105">
    <property type="term" value="P:L-histidine biosynthetic process"/>
    <property type="evidence" value="ECO:0007669"/>
    <property type="project" value="InterPro"/>
</dbReference>
<sequence>MIFTDISRDGTLTGPNLAQLKALKDRVSCPVIASGGVKDLADIEALVKLDIYGAICGKAVYEGTLDLAAAFALLA</sequence>
<dbReference type="InterPro" id="IPR013785">
    <property type="entry name" value="Aldolase_TIM"/>
</dbReference>
<gene>
    <name evidence="1" type="primary">priA_48</name>
    <name evidence="1" type="ORF">SDC9_196105</name>
</gene>
<keyword evidence="1" id="KW-0413">Isomerase</keyword>
<dbReference type="Pfam" id="PF00977">
    <property type="entry name" value="His_biosynth"/>
    <property type="match status" value="1"/>
</dbReference>